<proteinExistence type="predicted"/>
<organism evidence="1">
    <name type="scientific">Pithovirus LCPAC403</name>
    <dbReference type="NCBI Taxonomy" id="2506596"/>
    <lineage>
        <taxon>Viruses</taxon>
        <taxon>Pithoviruses</taxon>
    </lineage>
</organism>
<evidence type="ECO:0000313" key="1">
    <source>
        <dbReference type="EMBL" id="QBK93251.1"/>
    </source>
</evidence>
<reference evidence="1" key="1">
    <citation type="journal article" date="2019" name="MBio">
        <title>Virus Genomes from Deep Sea Sediments Expand the Ocean Megavirome and Support Independent Origins of Viral Gigantism.</title>
        <authorList>
            <person name="Backstrom D."/>
            <person name="Yutin N."/>
            <person name="Jorgensen S.L."/>
            <person name="Dharamshi J."/>
            <person name="Homa F."/>
            <person name="Zaremba-Niedwiedzka K."/>
            <person name="Spang A."/>
            <person name="Wolf Y.I."/>
            <person name="Koonin E.V."/>
            <person name="Ettema T.J."/>
        </authorList>
    </citation>
    <scope>NUCLEOTIDE SEQUENCE</scope>
</reference>
<sequence length="229" mass="26508">MMLAQNDLIMIILSAHPNRMISIIALLGNREARTEFIEHIDCKLTKLSPGIKRVEYHIGTLPILLYDINDNLGGPYLDSCNGILHFCTGGVKFRTWKVLPIIHCYEEKNVEKVVMEMVNIIDDIHRHHNFTICLIGNTEYIHDTLHGYDNPPKKISDNVYRVDVESIFRCSVIIYGLYFPKGKYLDNCDGIVHFCTKRGKRYRSLVPVVYHSRNEFDPIERLILTILGY</sequence>
<dbReference type="EMBL" id="MK500592">
    <property type="protein sequence ID" value="QBK93251.1"/>
    <property type="molecule type" value="Genomic_DNA"/>
</dbReference>
<gene>
    <name evidence="1" type="ORF">LCPAC403_03850</name>
</gene>
<protein>
    <submittedName>
        <fullName evidence="1">Uncharacterized protein</fullName>
    </submittedName>
</protein>
<accession>A0A481ZFK1</accession>
<name>A0A481ZFK1_9VIRU</name>